<evidence type="ECO:0000256" key="5">
    <source>
        <dbReference type="ARBA" id="ARBA00022598"/>
    </source>
</evidence>
<evidence type="ECO:0000313" key="7">
    <source>
        <dbReference type="EMBL" id="KAA8996660.1"/>
    </source>
</evidence>
<name>A0A5J5FT02_9GAMM</name>
<dbReference type="InterPro" id="IPR029058">
    <property type="entry name" value="AB_hydrolase_fold"/>
</dbReference>
<dbReference type="GO" id="GO:0043041">
    <property type="term" value="P:amino acid activation for nonribosomal peptide biosynthetic process"/>
    <property type="evidence" value="ECO:0007669"/>
    <property type="project" value="TreeGrafter"/>
</dbReference>
<dbReference type="NCBIfam" id="TIGR01733">
    <property type="entry name" value="AA-adenyl-dom"/>
    <property type="match status" value="1"/>
</dbReference>
<dbReference type="Pfam" id="PF00501">
    <property type="entry name" value="AMP-binding"/>
    <property type="match status" value="1"/>
</dbReference>
<dbReference type="InterPro" id="IPR001242">
    <property type="entry name" value="Condensation_dom"/>
</dbReference>
<dbReference type="InterPro" id="IPR010071">
    <property type="entry name" value="AA_adenyl_dom"/>
</dbReference>
<evidence type="ECO:0000259" key="6">
    <source>
        <dbReference type="PROSITE" id="PS50075"/>
    </source>
</evidence>
<sequence length="1838" mass="202646">MSITELIARFEALDVLLWEDEGQLHFRAPPGTLTEERKALLRSHKDELLAYLAAAASTVAVAADPQHRHDPFPLTDVQASYLVGRGNAYACGGIGCHGYVELALPDLDPHSLERAWHQVILRHDMLRAIIDKDGSQRVLNTVILPDLVVMDLRTTPADQTCQVLEQVRQEMATRCYEPDVWPLYELRLSRTAQGSRLHLSLDMLVADFVSAQIILSELDRLYHEPECELPQPAVTFRDVVLATRSARQMPQERAAYEKDRAYWLERIQYMPGPPDLPVLGDVQDNIPVRFRRVERVIESDVWQSFCRFAGAKRVTSTGAVLAAFSETLGLWSRRAAFCLNVTVLNRPPVHPDIYKVVGDFTAINVLEVNTGAPGSFTERAQCTQRQLWDDLAHSRFSGIEVLRETARQQQANVMIPVVFTSTLGINENGTMDGEFMRGARLSYGITQTPQVWLDCQVSERSGALHVNWDVREGIFPEGVVEDAFTAFADLLNALAADESVWHDVAPLSLPSHSARRRTAVNNTAGPIPDGSLLTGFLYRVSEQPEAPAVIDQHGVCSYLALARQAAAVAQALSASGMPAGGRVAIAMEKSIAQIAAVIGVLWAGGVYLPIDLNQPQARRDTMLVDADVRLILVDEREMASAWPADCVCIAADRLEPLHDIRRTPVARIDPQQLAYVIYTSGTTGAPKGVMMSHCAALNTIADINQRFQIRIDDRVLGLANLAFDLSVYDIFGLLTAGGALVLPDPAQQGNPAHWAELIRIHRITLWNAVPAQMQMLQSYLKTEPGASPDALRLVLLSGDWIPTGLPGEIRGRCPGARIISLGGATEAGIWSIYYDIVDIPADAHSIPYGTPLANQRFYILNSQMRQCPDRVTGEIYIAGAGLALGYLNNREQTQAHFVHHPDSGERLYRTGDLGRYRCDGVIELLGRDDSQVKIRGHRIELGEIESVLQRCPGVAMAAAVVHGDSPVEKKITAFVEPSACAEPLQEAERSRWAQAVCRAGNASVAGLDGASFSQWVACADQIARLDMLRALRQFGLFPHAGSVHSLDEIIAQGRVAAGYHRLLQRWLRTLCEAGWLEREPSGVAWRLLREPPEEKASLLWAQLERLEQKIHYSEKLLGFLRTSSQHLPELLRGEVDPLTLLFPQGKLDIALAAYNDNLVNSCMNAAVCAAVRQFALTRTTVNDALRPLRVLEIGAGVGGTSRALIPVLADFSVDYFYSDISPFFLNEARQQYSAYPWVRYGLLDINQDYISQGFTAGNWDVIVCANVLHNAKNAPAVLSQLRELCAPGGTMIVIEATKEIPALMTSMEFEIGLSGFTDERADSNQTFFTDEQWRRMFTAAGGDLVCVYPPVSDALSCIGQMTFVIHFPQTRAILHDAVLRHHLEQRLPGYMLPGVIECLQQMPLSRNGKVDRDILRRRAQLAGQSAATNVSVEQPSDDLEVRIAAIWASMLGREHLGRHEDFFLAGGDSLLIAQVVAKMRTELPEAKAWEWDRLMREILLSPSVAATAMALRSDPGSNDTPKAQRRQVSALSSLAAGRHDAAPVHVVLHDGSGTLSPYRALLPLLSADPRRRGEILGFSVPDAEGYLARDPEHLIEQLACEYAALLLEKGLSHVHLIGYCMGGLLATEIGRLLLEAGITLDPVTVISSDRFRYRIDDDLLLERAFGGLMGADIAAAGHTVDNDQLAGVLKSLSARYGKHFPAGCLLDLPEEWRSVSACYRQLGARPASERLAALAATVSTKAWDIADSQIEGLFHIFRHSLRAVASYQPEPFAGDLHLLHDDNVLHFLPGLQPDMKTFWTDLAIGDLRMERIEGDHLSCLHPPYVQHVATRILQPWEA</sequence>
<dbReference type="GO" id="GO:0005737">
    <property type="term" value="C:cytoplasm"/>
    <property type="evidence" value="ECO:0007669"/>
    <property type="project" value="TreeGrafter"/>
</dbReference>
<dbReference type="Gene3D" id="3.30.559.30">
    <property type="entry name" value="Nonribosomal peptide synthetase, condensation domain"/>
    <property type="match status" value="1"/>
</dbReference>
<keyword evidence="8" id="KW-1185">Reference proteome</keyword>
<dbReference type="InterPro" id="IPR020845">
    <property type="entry name" value="AMP-binding_CS"/>
</dbReference>
<dbReference type="SUPFAM" id="SSF52777">
    <property type="entry name" value="CoA-dependent acyltransferases"/>
    <property type="match status" value="2"/>
</dbReference>
<gene>
    <name evidence="7" type="ORF">FJU30_20860</name>
</gene>
<dbReference type="InterPro" id="IPR013217">
    <property type="entry name" value="Methyltransf_12"/>
</dbReference>
<dbReference type="PROSITE" id="PS00012">
    <property type="entry name" value="PHOSPHOPANTETHEINE"/>
    <property type="match status" value="1"/>
</dbReference>
<evidence type="ECO:0000256" key="2">
    <source>
        <dbReference type="ARBA" id="ARBA00004924"/>
    </source>
</evidence>
<dbReference type="CDD" id="cd19535">
    <property type="entry name" value="Cyc_NRPS"/>
    <property type="match status" value="1"/>
</dbReference>
<dbReference type="Gene3D" id="1.10.1200.10">
    <property type="entry name" value="ACP-like"/>
    <property type="match status" value="1"/>
</dbReference>
<dbReference type="Pfam" id="PF08242">
    <property type="entry name" value="Methyltransf_12"/>
    <property type="match status" value="1"/>
</dbReference>
<dbReference type="Pfam" id="PF00975">
    <property type="entry name" value="Thioesterase"/>
    <property type="match status" value="1"/>
</dbReference>
<evidence type="ECO:0000256" key="1">
    <source>
        <dbReference type="ARBA" id="ARBA00001957"/>
    </source>
</evidence>
<dbReference type="InterPro" id="IPR009081">
    <property type="entry name" value="PP-bd_ACP"/>
</dbReference>
<dbReference type="CDD" id="cd02440">
    <property type="entry name" value="AdoMet_MTases"/>
    <property type="match status" value="1"/>
</dbReference>
<dbReference type="Gene3D" id="1.10.10.1830">
    <property type="entry name" value="Non-ribosomal peptide synthase, adenylation domain"/>
    <property type="match status" value="1"/>
</dbReference>
<dbReference type="InterPro" id="IPR041464">
    <property type="entry name" value="TubC_N"/>
</dbReference>
<comment type="caution">
    <text evidence="7">The sequence shown here is derived from an EMBL/GenBank/DDBJ whole genome shotgun (WGS) entry which is preliminary data.</text>
</comment>
<proteinExistence type="predicted"/>
<dbReference type="SUPFAM" id="SSF53474">
    <property type="entry name" value="alpha/beta-Hydrolases"/>
    <property type="match status" value="1"/>
</dbReference>
<comment type="pathway">
    <text evidence="2">Siderophore biosynthesis.</text>
</comment>
<dbReference type="Gene3D" id="3.40.50.150">
    <property type="entry name" value="Vaccinia Virus protein VP39"/>
    <property type="match status" value="1"/>
</dbReference>
<dbReference type="Proteomes" id="UP000335415">
    <property type="component" value="Unassembled WGS sequence"/>
</dbReference>
<dbReference type="SUPFAM" id="SSF47336">
    <property type="entry name" value="ACP-like"/>
    <property type="match status" value="1"/>
</dbReference>
<keyword evidence="4" id="KW-0597">Phosphoprotein</keyword>
<dbReference type="InterPro" id="IPR045851">
    <property type="entry name" value="AMP-bd_C_sf"/>
</dbReference>
<feature type="domain" description="Carrier" evidence="6">
    <location>
        <begin position="1434"/>
        <end position="1515"/>
    </location>
</feature>
<dbReference type="Pfam" id="PF00550">
    <property type="entry name" value="PP-binding"/>
    <property type="match status" value="1"/>
</dbReference>
<reference evidence="7 8" key="1">
    <citation type="submission" date="2019-09" db="EMBL/GenBank/DDBJ databases">
        <authorList>
            <person name="Li Y."/>
        </authorList>
    </citation>
    <scope>NUCLEOTIDE SEQUENCE [LARGE SCALE GENOMIC DNA]</scope>
    <source>
        <strain evidence="7 8">L3-3HA</strain>
    </source>
</reference>
<protein>
    <submittedName>
        <fullName evidence="7">Amino acid adenylation domain-containing protein</fullName>
    </submittedName>
</protein>
<dbReference type="InterPro" id="IPR006162">
    <property type="entry name" value="Ppantetheine_attach_site"/>
</dbReference>
<dbReference type="PROSITE" id="PS00455">
    <property type="entry name" value="AMP_BINDING"/>
    <property type="match status" value="1"/>
</dbReference>
<evidence type="ECO:0000256" key="3">
    <source>
        <dbReference type="ARBA" id="ARBA00022450"/>
    </source>
</evidence>
<accession>A0A5J5FT02</accession>
<dbReference type="FunFam" id="3.30.559.30:FF:000006">
    <property type="entry name" value="Yersiniabactin polyketide/non-ribosomal peptide synthetase"/>
    <property type="match status" value="1"/>
</dbReference>
<dbReference type="InterPro" id="IPR036736">
    <property type="entry name" value="ACP-like_sf"/>
</dbReference>
<dbReference type="GO" id="GO:0009403">
    <property type="term" value="P:toxin biosynthetic process"/>
    <property type="evidence" value="ECO:0007669"/>
    <property type="project" value="UniProtKB-ARBA"/>
</dbReference>
<dbReference type="Pfam" id="PF18563">
    <property type="entry name" value="TubC_N"/>
    <property type="match status" value="1"/>
</dbReference>
<dbReference type="InterPro" id="IPR029063">
    <property type="entry name" value="SAM-dependent_MTases_sf"/>
</dbReference>
<keyword evidence="3" id="KW-0596">Phosphopantetheine</keyword>
<dbReference type="Gene3D" id="3.30.559.10">
    <property type="entry name" value="Chloramphenicol acetyltransferase-like domain"/>
    <property type="match status" value="1"/>
</dbReference>
<dbReference type="Gene3D" id="3.40.50.1820">
    <property type="entry name" value="alpha/beta hydrolase"/>
    <property type="match status" value="1"/>
</dbReference>
<dbReference type="FunFam" id="3.30.559.10:FF:000023">
    <property type="entry name" value="Non-ribosomal peptide synthetase"/>
    <property type="match status" value="1"/>
</dbReference>
<dbReference type="SUPFAM" id="SSF53335">
    <property type="entry name" value="S-adenosyl-L-methionine-dependent methyltransferases"/>
    <property type="match status" value="1"/>
</dbReference>
<dbReference type="PANTHER" id="PTHR45527">
    <property type="entry name" value="NONRIBOSOMAL PEPTIDE SYNTHETASE"/>
    <property type="match status" value="1"/>
</dbReference>
<evidence type="ECO:0000313" key="8">
    <source>
        <dbReference type="Proteomes" id="UP000335415"/>
    </source>
</evidence>
<dbReference type="FunFam" id="3.40.50.12780:FF:000012">
    <property type="entry name" value="Non-ribosomal peptide synthetase"/>
    <property type="match status" value="1"/>
</dbReference>
<dbReference type="Gene3D" id="3.40.50.980">
    <property type="match status" value="2"/>
</dbReference>
<comment type="cofactor">
    <cofactor evidence="1">
        <name>pantetheine 4'-phosphate</name>
        <dbReference type="ChEBI" id="CHEBI:47942"/>
    </cofactor>
</comment>
<dbReference type="GO" id="GO:0016874">
    <property type="term" value="F:ligase activity"/>
    <property type="evidence" value="ECO:0007669"/>
    <property type="project" value="UniProtKB-KW"/>
</dbReference>
<evidence type="ECO:0000256" key="4">
    <source>
        <dbReference type="ARBA" id="ARBA00022553"/>
    </source>
</evidence>
<dbReference type="EMBL" id="VYKJ01000013">
    <property type="protein sequence ID" value="KAA8996660.1"/>
    <property type="molecule type" value="Genomic_DNA"/>
</dbReference>
<organism evidence="7 8">
    <name type="scientific">Affinibrenneria salicis</name>
    <dbReference type="NCBI Taxonomy" id="2590031"/>
    <lineage>
        <taxon>Bacteria</taxon>
        <taxon>Pseudomonadati</taxon>
        <taxon>Pseudomonadota</taxon>
        <taxon>Gammaproteobacteria</taxon>
        <taxon>Enterobacterales</taxon>
        <taxon>Pectobacteriaceae</taxon>
        <taxon>Affinibrenneria</taxon>
    </lineage>
</organism>
<dbReference type="InterPro" id="IPR001031">
    <property type="entry name" value="Thioesterase"/>
</dbReference>
<dbReference type="InterPro" id="IPR057737">
    <property type="entry name" value="Condensation_MtbB-like"/>
</dbReference>
<dbReference type="RefSeq" id="WP_150436905.1">
    <property type="nucleotide sequence ID" value="NZ_VYKJ01000013.1"/>
</dbReference>
<dbReference type="Gene3D" id="3.30.300.30">
    <property type="match status" value="2"/>
</dbReference>
<keyword evidence="5" id="KW-0436">Ligase</keyword>
<dbReference type="PANTHER" id="PTHR45527:SF10">
    <property type="entry name" value="PYOCHELIN SYNTHASE PCHF"/>
    <property type="match status" value="1"/>
</dbReference>
<dbReference type="Gene3D" id="2.30.38.10">
    <property type="entry name" value="Luciferase, Domain 3"/>
    <property type="match status" value="1"/>
</dbReference>
<dbReference type="PROSITE" id="PS50075">
    <property type="entry name" value="CARRIER"/>
    <property type="match status" value="1"/>
</dbReference>
<dbReference type="InterPro" id="IPR044894">
    <property type="entry name" value="TubC_N_sf"/>
</dbReference>
<dbReference type="OrthoDB" id="9757559at2"/>
<dbReference type="InterPro" id="IPR000873">
    <property type="entry name" value="AMP-dep_synth/lig_dom"/>
</dbReference>
<dbReference type="GO" id="GO:0031177">
    <property type="term" value="F:phosphopantetheine binding"/>
    <property type="evidence" value="ECO:0007669"/>
    <property type="project" value="TreeGrafter"/>
</dbReference>
<dbReference type="SUPFAM" id="SSF56801">
    <property type="entry name" value="Acetyl-CoA synthetase-like"/>
    <property type="match status" value="1"/>
</dbReference>
<dbReference type="InterPro" id="IPR023213">
    <property type="entry name" value="CAT-like_dom_sf"/>
</dbReference>
<dbReference type="Pfam" id="PF00668">
    <property type="entry name" value="Condensation"/>
    <property type="match status" value="1"/>
</dbReference>